<dbReference type="AlphaFoldDB" id="A0A645H0B7"/>
<reference evidence="1" key="1">
    <citation type="submission" date="2019-08" db="EMBL/GenBank/DDBJ databases">
        <authorList>
            <person name="Kucharzyk K."/>
            <person name="Murdoch R.W."/>
            <person name="Higgins S."/>
            <person name="Loffler F."/>
        </authorList>
    </citation>
    <scope>NUCLEOTIDE SEQUENCE</scope>
</reference>
<sequence length="84" mass="9202">MPIFAVAVLIEDAFDRLGDEVDFVGNDEVVQQVADLGFRAHASGDVDLKTFYPVLHAGNEAKIVESCACCVLSRIGKRNFIFAR</sequence>
<comment type="caution">
    <text evidence="1">The sequence shown here is derived from an EMBL/GenBank/DDBJ whole genome shotgun (WGS) entry which is preliminary data.</text>
</comment>
<proteinExistence type="predicted"/>
<dbReference type="EMBL" id="VSSQ01084533">
    <property type="protein sequence ID" value="MPN32487.1"/>
    <property type="molecule type" value="Genomic_DNA"/>
</dbReference>
<protein>
    <submittedName>
        <fullName evidence="1">Uncharacterized protein</fullName>
    </submittedName>
</protein>
<organism evidence="1">
    <name type="scientific">bioreactor metagenome</name>
    <dbReference type="NCBI Taxonomy" id="1076179"/>
    <lineage>
        <taxon>unclassified sequences</taxon>
        <taxon>metagenomes</taxon>
        <taxon>ecological metagenomes</taxon>
    </lineage>
</organism>
<gene>
    <name evidence="1" type="ORF">SDC9_179966</name>
</gene>
<name>A0A645H0B7_9ZZZZ</name>
<accession>A0A645H0B7</accession>
<evidence type="ECO:0000313" key="1">
    <source>
        <dbReference type="EMBL" id="MPN32487.1"/>
    </source>
</evidence>